<comment type="caution">
    <text evidence="1">The sequence shown here is derived from an EMBL/GenBank/DDBJ whole genome shotgun (WGS) entry which is preliminary data.</text>
</comment>
<name>A0A834KSE5_VESVU</name>
<sequence>MPVAFFSKASRCNGKITRRLKNKKNLGNERIRDILKLYTTANISLNHLCDLTVKTFLYSQLVFIKDVSHSLEPEFADGVA</sequence>
<accession>A0A834KSE5</accession>
<protein>
    <submittedName>
        <fullName evidence="1">Uncharacterized protein</fullName>
    </submittedName>
</protein>
<keyword evidence="2" id="KW-1185">Reference proteome</keyword>
<reference evidence="1" key="1">
    <citation type="journal article" date="2020" name="G3 (Bethesda)">
        <title>High-Quality Assemblies for Three Invasive Social Wasps from the &lt;i&gt;Vespula&lt;/i&gt; Genus.</title>
        <authorList>
            <person name="Harrop T.W.R."/>
            <person name="Guhlin J."/>
            <person name="McLaughlin G.M."/>
            <person name="Permina E."/>
            <person name="Stockwell P."/>
            <person name="Gilligan J."/>
            <person name="Le Lec M.F."/>
            <person name="Gruber M.A.M."/>
            <person name="Quinn O."/>
            <person name="Lovegrove M."/>
            <person name="Duncan E.J."/>
            <person name="Remnant E.J."/>
            <person name="Van Eeckhoven J."/>
            <person name="Graham B."/>
            <person name="Knapp R.A."/>
            <person name="Langford K.W."/>
            <person name="Kronenberg Z."/>
            <person name="Press M.O."/>
            <person name="Eacker S.M."/>
            <person name="Wilson-Rankin E.E."/>
            <person name="Purcell J."/>
            <person name="Lester P.J."/>
            <person name="Dearden P.K."/>
        </authorList>
    </citation>
    <scope>NUCLEOTIDE SEQUENCE</scope>
    <source>
        <strain evidence="1">Marl-1</strain>
    </source>
</reference>
<proteinExistence type="predicted"/>
<organism evidence="1 2">
    <name type="scientific">Vespula vulgaris</name>
    <name type="common">Yellow jacket</name>
    <name type="synonym">Wasp</name>
    <dbReference type="NCBI Taxonomy" id="7454"/>
    <lineage>
        <taxon>Eukaryota</taxon>
        <taxon>Metazoa</taxon>
        <taxon>Ecdysozoa</taxon>
        <taxon>Arthropoda</taxon>
        <taxon>Hexapoda</taxon>
        <taxon>Insecta</taxon>
        <taxon>Pterygota</taxon>
        <taxon>Neoptera</taxon>
        <taxon>Endopterygota</taxon>
        <taxon>Hymenoptera</taxon>
        <taxon>Apocrita</taxon>
        <taxon>Aculeata</taxon>
        <taxon>Vespoidea</taxon>
        <taxon>Vespidae</taxon>
        <taxon>Vespinae</taxon>
        <taxon>Vespula</taxon>
    </lineage>
</organism>
<dbReference type="Proteomes" id="UP000614350">
    <property type="component" value="Unassembled WGS sequence"/>
</dbReference>
<dbReference type="AlphaFoldDB" id="A0A834KSE5"/>
<evidence type="ECO:0000313" key="1">
    <source>
        <dbReference type="EMBL" id="KAF7411983.1"/>
    </source>
</evidence>
<evidence type="ECO:0000313" key="2">
    <source>
        <dbReference type="Proteomes" id="UP000614350"/>
    </source>
</evidence>
<dbReference type="EMBL" id="JACSEA010000001">
    <property type="protein sequence ID" value="KAF7411983.1"/>
    <property type="molecule type" value="Genomic_DNA"/>
</dbReference>
<gene>
    <name evidence="1" type="ORF">HZH66_000879</name>
</gene>